<feature type="region of interest" description="Disordered" evidence="1">
    <location>
        <begin position="59"/>
        <end position="89"/>
    </location>
</feature>
<comment type="caution">
    <text evidence="2">The sequence shown here is derived from an EMBL/GenBank/DDBJ whole genome shotgun (WGS) entry which is preliminary data.</text>
</comment>
<proteinExistence type="predicted"/>
<accession>A0A2N5SUL0</accession>
<dbReference type="EMBL" id="PGCI01000761">
    <property type="protein sequence ID" value="PLW16935.1"/>
    <property type="molecule type" value="Genomic_DNA"/>
</dbReference>
<reference evidence="2 4" key="1">
    <citation type="submission" date="2017-11" db="EMBL/GenBank/DDBJ databases">
        <title>De novo assembly and phasing of dikaryotic genomes from two isolates of Puccinia coronata f. sp. avenae, the causal agent of oat crown rust.</title>
        <authorList>
            <person name="Miller M.E."/>
            <person name="Zhang Y."/>
            <person name="Omidvar V."/>
            <person name="Sperschneider J."/>
            <person name="Schwessinger B."/>
            <person name="Raley C."/>
            <person name="Palmer J.M."/>
            <person name="Garnica D."/>
            <person name="Upadhyaya N."/>
            <person name="Rathjen J."/>
            <person name="Taylor J.M."/>
            <person name="Park R.F."/>
            <person name="Dodds P.N."/>
            <person name="Hirsch C.D."/>
            <person name="Kianian S.F."/>
            <person name="Figueroa M."/>
        </authorList>
    </citation>
    <scope>NUCLEOTIDE SEQUENCE [LARGE SCALE GENOMIC DNA]</scope>
    <source>
        <strain evidence="2">12SD80</strain>
    </source>
</reference>
<organism evidence="2 4">
    <name type="scientific">Puccinia coronata f. sp. avenae</name>
    <dbReference type="NCBI Taxonomy" id="200324"/>
    <lineage>
        <taxon>Eukaryota</taxon>
        <taxon>Fungi</taxon>
        <taxon>Dikarya</taxon>
        <taxon>Basidiomycota</taxon>
        <taxon>Pucciniomycotina</taxon>
        <taxon>Pucciniomycetes</taxon>
        <taxon>Pucciniales</taxon>
        <taxon>Pucciniaceae</taxon>
        <taxon>Puccinia</taxon>
    </lineage>
</organism>
<dbReference type="EMBL" id="PGCI01000087">
    <property type="protein sequence ID" value="PLW41635.1"/>
    <property type="molecule type" value="Genomic_DNA"/>
</dbReference>
<evidence type="ECO:0000256" key="1">
    <source>
        <dbReference type="SAM" id="MobiDB-lite"/>
    </source>
</evidence>
<evidence type="ECO:0000313" key="2">
    <source>
        <dbReference type="EMBL" id="PLW16935.1"/>
    </source>
</evidence>
<protein>
    <submittedName>
        <fullName evidence="2">Uncharacterized protein</fullName>
    </submittedName>
</protein>
<dbReference type="Proteomes" id="UP000235392">
    <property type="component" value="Unassembled WGS sequence"/>
</dbReference>
<gene>
    <name evidence="3" type="ORF">PCASD_05400</name>
    <name evidence="2" type="ORF">PCASD_13320</name>
</gene>
<name>A0A2N5SUL0_9BASI</name>
<sequence>MSWDRPAIRSSRCSPLLSSRCSPLLSLPASPNPNQTPNFDLQEFRSRYLTHTINYLSPSPQIPSPLPPSPQIPSPPLSHGLPPVSTTPEGFSLRPIDAKHTFGQVNHPPEGNINDLISDLNIDNKPIEETVQSHTKKIAELQTNGRLYRKEIAELKSLLLLSSEVVKIKANVQSEILQF</sequence>
<dbReference type="AlphaFoldDB" id="A0A2N5SUL0"/>
<evidence type="ECO:0000313" key="3">
    <source>
        <dbReference type="EMBL" id="PLW41635.1"/>
    </source>
</evidence>
<feature type="compositionally biased region" description="Pro residues" evidence="1">
    <location>
        <begin position="60"/>
        <end position="76"/>
    </location>
</feature>
<evidence type="ECO:0000313" key="4">
    <source>
        <dbReference type="Proteomes" id="UP000235392"/>
    </source>
</evidence>